<dbReference type="Proteomes" id="UP001321749">
    <property type="component" value="Unassembled WGS sequence"/>
</dbReference>
<evidence type="ECO:0000256" key="1">
    <source>
        <dbReference type="ARBA" id="ARBA00012513"/>
    </source>
</evidence>
<dbReference type="GO" id="GO:0004674">
    <property type="term" value="F:protein serine/threonine kinase activity"/>
    <property type="evidence" value="ECO:0007669"/>
    <property type="project" value="UniProtKB-EC"/>
</dbReference>
<dbReference type="SUPFAM" id="SSF56112">
    <property type="entry name" value="Protein kinase-like (PK-like)"/>
    <property type="match status" value="1"/>
</dbReference>
<dbReference type="Gene3D" id="1.10.510.10">
    <property type="entry name" value="Transferase(Phosphotransferase) domain 1"/>
    <property type="match status" value="1"/>
</dbReference>
<dbReference type="InterPro" id="IPR050235">
    <property type="entry name" value="CK1_Ser-Thr_kinase"/>
</dbReference>
<dbReference type="EC" id="2.7.11.1" evidence="1"/>
<dbReference type="InterPro" id="IPR000719">
    <property type="entry name" value="Prot_kinase_dom"/>
</dbReference>
<evidence type="ECO:0000313" key="4">
    <source>
        <dbReference type="Proteomes" id="UP001321749"/>
    </source>
</evidence>
<reference evidence="3" key="2">
    <citation type="submission" date="2023-06" db="EMBL/GenBank/DDBJ databases">
        <authorList>
            <consortium name="Lawrence Berkeley National Laboratory"/>
            <person name="Mondo S.J."/>
            <person name="Hensen N."/>
            <person name="Bonometti L."/>
            <person name="Westerberg I."/>
            <person name="Brannstrom I.O."/>
            <person name="Guillou S."/>
            <person name="Cros-Aarteil S."/>
            <person name="Calhoun S."/>
            <person name="Haridas S."/>
            <person name="Kuo A."/>
            <person name="Pangilinan J."/>
            <person name="Riley R."/>
            <person name="Labutti K."/>
            <person name="Andreopoulos B."/>
            <person name="Lipzen A."/>
            <person name="Chen C."/>
            <person name="Yanf M."/>
            <person name="Daum C."/>
            <person name="Ng V."/>
            <person name="Clum A."/>
            <person name="Steindorff A."/>
            <person name="Ohm R."/>
            <person name="Martin F."/>
            <person name="Silar P."/>
            <person name="Natvig D."/>
            <person name="Lalanne C."/>
            <person name="Gautier V."/>
            <person name="Ament-Velasquez S.L."/>
            <person name="Kruys A."/>
            <person name="Hutchinson M.I."/>
            <person name="Powell A.J."/>
            <person name="Barry K."/>
            <person name="Miller A.N."/>
            <person name="Grigoriev I.V."/>
            <person name="Debuchy R."/>
            <person name="Gladieux P."/>
            <person name="Thoren M.H."/>
            <person name="Johannesson H."/>
        </authorList>
    </citation>
    <scope>NUCLEOTIDE SEQUENCE</scope>
    <source>
        <strain evidence="3">PSN324</strain>
    </source>
</reference>
<keyword evidence="4" id="KW-1185">Reference proteome</keyword>
<protein>
    <recommendedName>
        <fullName evidence="1">non-specific serine/threonine protein kinase</fullName>
        <ecNumber evidence="1">2.7.11.1</ecNumber>
    </recommendedName>
</protein>
<dbReference type="EMBL" id="MU865065">
    <property type="protein sequence ID" value="KAK4458539.1"/>
    <property type="molecule type" value="Genomic_DNA"/>
</dbReference>
<organism evidence="3 4">
    <name type="scientific">Cladorrhinum samala</name>
    <dbReference type="NCBI Taxonomy" id="585594"/>
    <lineage>
        <taxon>Eukaryota</taxon>
        <taxon>Fungi</taxon>
        <taxon>Dikarya</taxon>
        <taxon>Ascomycota</taxon>
        <taxon>Pezizomycotina</taxon>
        <taxon>Sordariomycetes</taxon>
        <taxon>Sordariomycetidae</taxon>
        <taxon>Sordariales</taxon>
        <taxon>Podosporaceae</taxon>
        <taxon>Cladorrhinum</taxon>
    </lineage>
</organism>
<dbReference type="CDD" id="cd14016">
    <property type="entry name" value="STKc_CK1"/>
    <property type="match status" value="1"/>
</dbReference>
<keyword evidence="3" id="KW-0418">Kinase</keyword>
<feature type="domain" description="Protein kinase" evidence="2">
    <location>
        <begin position="10"/>
        <end position="299"/>
    </location>
</feature>
<proteinExistence type="predicted"/>
<dbReference type="SMART" id="SM00220">
    <property type="entry name" value="S_TKc"/>
    <property type="match status" value="1"/>
</dbReference>
<dbReference type="InterPro" id="IPR008271">
    <property type="entry name" value="Ser/Thr_kinase_AS"/>
</dbReference>
<dbReference type="GO" id="GO:0005524">
    <property type="term" value="F:ATP binding"/>
    <property type="evidence" value="ECO:0007669"/>
    <property type="project" value="InterPro"/>
</dbReference>
<gene>
    <name evidence="3" type="ORF">QBC42DRAFT_314271</name>
</gene>
<dbReference type="Pfam" id="PF00069">
    <property type="entry name" value="Pkinase"/>
    <property type="match status" value="1"/>
</dbReference>
<accession>A0AAV9HBV9</accession>
<name>A0AAV9HBV9_9PEZI</name>
<sequence>MKDILINGRYRVDRKIAAGGFGLVYSGTDLESGEEVAIKLTRNGDEKALLLRNEKEICEALSGGVGVPRVRWLGDECEYCALVQDALGPSLEDLFNYCGRRFSLKTILLVADQALSRVGYVHSTGFLHRDLKPENLLLGVGGRGNTLHVIDFGLAVDFTDAERYRDAEGVPRWGTREYSSIRSENHRHLSWGDDLESLGYMFVYFARGSLPWEGLRGRTADEADRSIKEMKESLSGEALCEGVLPREFARYIDYARSLGFGEKPDYSYLRRLFRRLFAAEGFKRDNVFDWTEKRFHEIAS</sequence>
<dbReference type="PROSITE" id="PS50011">
    <property type="entry name" value="PROTEIN_KINASE_DOM"/>
    <property type="match status" value="1"/>
</dbReference>
<dbReference type="AlphaFoldDB" id="A0AAV9HBV9"/>
<evidence type="ECO:0000259" key="2">
    <source>
        <dbReference type="PROSITE" id="PS50011"/>
    </source>
</evidence>
<keyword evidence="3" id="KW-0808">Transferase</keyword>
<comment type="caution">
    <text evidence="3">The sequence shown here is derived from an EMBL/GenBank/DDBJ whole genome shotgun (WGS) entry which is preliminary data.</text>
</comment>
<dbReference type="PANTHER" id="PTHR11909">
    <property type="entry name" value="CASEIN KINASE-RELATED"/>
    <property type="match status" value="1"/>
</dbReference>
<dbReference type="InterPro" id="IPR011009">
    <property type="entry name" value="Kinase-like_dom_sf"/>
</dbReference>
<dbReference type="PROSITE" id="PS00108">
    <property type="entry name" value="PROTEIN_KINASE_ST"/>
    <property type="match status" value="1"/>
</dbReference>
<evidence type="ECO:0000313" key="3">
    <source>
        <dbReference type="EMBL" id="KAK4458539.1"/>
    </source>
</evidence>
<reference evidence="3" key="1">
    <citation type="journal article" date="2023" name="Mol. Phylogenet. Evol.">
        <title>Genome-scale phylogeny and comparative genomics of the fungal order Sordariales.</title>
        <authorList>
            <person name="Hensen N."/>
            <person name="Bonometti L."/>
            <person name="Westerberg I."/>
            <person name="Brannstrom I.O."/>
            <person name="Guillou S."/>
            <person name="Cros-Aarteil S."/>
            <person name="Calhoun S."/>
            <person name="Haridas S."/>
            <person name="Kuo A."/>
            <person name="Mondo S."/>
            <person name="Pangilinan J."/>
            <person name="Riley R."/>
            <person name="LaButti K."/>
            <person name="Andreopoulos B."/>
            <person name="Lipzen A."/>
            <person name="Chen C."/>
            <person name="Yan M."/>
            <person name="Daum C."/>
            <person name="Ng V."/>
            <person name="Clum A."/>
            <person name="Steindorff A."/>
            <person name="Ohm R.A."/>
            <person name="Martin F."/>
            <person name="Silar P."/>
            <person name="Natvig D.O."/>
            <person name="Lalanne C."/>
            <person name="Gautier V."/>
            <person name="Ament-Velasquez S.L."/>
            <person name="Kruys A."/>
            <person name="Hutchinson M.I."/>
            <person name="Powell A.J."/>
            <person name="Barry K."/>
            <person name="Miller A.N."/>
            <person name="Grigoriev I.V."/>
            <person name="Debuchy R."/>
            <person name="Gladieux P."/>
            <person name="Hiltunen Thoren M."/>
            <person name="Johannesson H."/>
        </authorList>
    </citation>
    <scope>NUCLEOTIDE SEQUENCE</scope>
    <source>
        <strain evidence="3">PSN324</strain>
    </source>
</reference>